<dbReference type="EMBL" id="JADIMR010000049">
    <property type="protein sequence ID" value="MBO8446788.1"/>
    <property type="molecule type" value="Genomic_DNA"/>
</dbReference>
<evidence type="ECO:0008006" key="3">
    <source>
        <dbReference type="Google" id="ProtNLM"/>
    </source>
</evidence>
<proteinExistence type="predicted"/>
<dbReference type="PANTHER" id="PTHR30441">
    <property type="entry name" value="DUF748 DOMAIN-CONTAINING PROTEIN"/>
    <property type="match status" value="1"/>
</dbReference>
<gene>
    <name evidence="1" type="ORF">IAC32_03460</name>
</gene>
<evidence type="ECO:0000313" key="2">
    <source>
        <dbReference type="Proteomes" id="UP000823637"/>
    </source>
</evidence>
<reference evidence="1" key="2">
    <citation type="journal article" date="2021" name="PeerJ">
        <title>Extensive microbial diversity within the chicken gut microbiome revealed by metagenomics and culture.</title>
        <authorList>
            <person name="Gilroy R."/>
            <person name="Ravi A."/>
            <person name="Getino M."/>
            <person name="Pursley I."/>
            <person name="Horton D.L."/>
            <person name="Alikhan N.F."/>
            <person name="Baker D."/>
            <person name="Gharbi K."/>
            <person name="Hall N."/>
            <person name="Watson M."/>
            <person name="Adriaenssens E.M."/>
            <person name="Foster-Nyarko E."/>
            <person name="Jarju S."/>
            <person name="Secka A."/>
            <person name="Antonio M."/>
            <person name="Oren A."/>
            <person name="Chaudhuri R.R."/>
            <person name="La Ragione R."/>
            <person name="Hildebrand F."/>
            <person name="Pallen M.J."/>
        </authorList>
    </citation>
    <scope>NUCLEOTIDE SEQUENCE</scope>
    <source>
        <strain evidence="1">D3-1215</strain>
    </source>
</reference>
<comment type="caution">
    <text evidence="1">The sequence shown here is derived from an EMBL/GenBank/DDBJ whole genome shotgun (WGS) entry which is preliminary data.</text>
</comment>
<dbReference type="Proteomes" id="UP000823637">
    <property type="component" value="Unassembled WGS sequence"/>
</dbReference>
<organism evidence="1 2">
    <name type="scientific">Candidatus Enterocola intestinipullorum</name>
    <dbReference type="NCBI Taxonomy" id="2840783"/>
    <lineage>
        <taxon>Bacteria</taxon>
        <taxon>Pseudomonadati</taxon>
        <taxon>Bacteroidota</taxon>
        <taxon>Bacteroidia</taxon>
        <taxon>Bacteroidales</taxon>
        <taxon>Candidatus Enterocola</taxon>
    </lineage>
</organism>
<name>A0A9D9EFX2_9BACT</name>
<evidence type="ECO:0000313" key="1">
    <source>
        <dbReference type="EMBL" id="MBO8446788.1"/>
    </source>
</evidence>
<accession>A0A9D9EFX2</accession>
<protein>
    <recommendedName>
        <fullName evidence="3">AsmA-like C-terminal domain-containing protein</fullName>
    </recommendedName>
</protein>
<dbReference type="AlphaFoldDB" id="A0A9D9EFX2"/>
<reference evidence="1" key="1">
    <citation type="submission" date="2020-10" db="EMBL/GenBank/DDBJ databases">
        <authorList>
            <person name="Gilroy R."/>
        </authorList>
    </citation>
    <scope>NUCLEOTIDE SEQUENCE</scope>
    <source>
        <strain evidence="1">D3-1215</strain>
    </source>
</reference>
<sequence>MSRGKKIAKWTGICLAIAIFIVCLPFLLLRMALSESVSNKILETVVPDFANAEARIGHIDYALLSSWPDVELGIKDITVISKVFEPADTLLHIDSIGVSVNAGDFLNYGDIRINRLHVDDPHFYIKRSNGKLNAGILLPSDTAATDTAAFAMPDIFLRDIRLNGGRLRLDDEDGNQDLLVDNLFFSLPRAQYKFDSIMGGLELAIDTIVYDNHKYAAIHSIGSFVLNAKAAQIGSNVFTDININSPSVNLNDSLWKIDNRSLDLYLRGRTDTTFRDISIVRMSAAIDSMSVSMGGKMKVQDDKSVYTDLALDVKLPEINDLLCLVPAPYKSYFDGLEISGGIDMGATAKGIMRKKDLPTIEARLQIKNLKAKYKQFPQGLDDLQLDMSAVYNDNHRDSSKISLEKLLARTGKTALSTNGTFGFAGGRGYIDWKLKTHLNLETVNNIYRIEQNQAMSGTLDADIKADFFLDDIKKKDFYKIFTQTKITGDDVSINLPEKKLALFVDSLRARLNTNTGVKNRRRTDTSLVNTRISFSAMDLEFDKSIKANADRFSVSLLADDLDSAKVPRFRISASTSGLKASVRDTMKLFAKKARASFNIRKDRTYKFLPNTSATISMDTILFSNPGIGAMLKESDMRLSIQPRFRRFRRNAEGKRERIPMDEQPIIDLRALTMMFDTIGKADDKAEMFLKEFGVSGNIKVKSLRAKSPANPIRMAVNRVNVDFTDDTLHLNNLTLRYGRSRIKLSGDVNNIRRFLLRGRTLSADLSLTSKRIDVNQILRSLYMSQAKEEEIAGNEQSMKDSVTNNMEDLAMDISETQEEAMSEEAIDSTVQASLIVLPKNLNIKFGAKVDTVKFGRMNLCNFTGDVSINKSALRLKQLSTSTQLGNAALNVMYECKNNEKANAALSLEMDSVQVGDIVHYFPELDSIMPMLRSFSGSVAAEASASLDLDSTMNIDLPSVNAGLYLRGDSLTLMDGETFSEIAKMLMFNKKTKNRIDSVSVELLVRNNEIEIYPFMVGMDKYRLGVGGTQGLDGSFDYHIVLLKSPLLFRIGLDVYGTDFDHIKFRLASPKFKNFNVSIGKGGTLINNSKVNLRKSFHDAMVKTITEE</sequence>
<dbReference type="GO" id="GO:0005886">
    <property type="term" value="C:plasma membrane"/>
    <property type="evidence" value="ECO:0007669"/>
    <property type="project" value="TreeGrafter"/>
</dbReference>
<dbReference type="InterPro" id="IPR052894">
    <property type="entry name" value="AsmA-related"/>
</dbReference>
<dbReference type="GO" id="GO:0090313">
    <property type="term" value="P:regulation of protein targeting to membrane"/>
    <property type="evidence" value="ECO:0007669"/>
    <property type="project" value="TreeGrafter"/>
</dbReference>
<dbReference type="PANTHER" id="PTHR30441:SF8">
    <property type="entry name" value="DUF748 DOMAIN-CONTAINING PROTEIN"/>
    <property type="match status" value="1"/>
</dbReference>